<reference evidence="2" key="1">
    <citation type="journal article" date="2014" name="Science">
        <title>Ancient hybridizations among the ancestral genomes of bread wheat.</title>
        <authorList>
            <consortium name="International Wheat Genome Sequencing Consortium,"/>
            <person name="Marcussen T."/>
            <person name="Sandve S.R."/>
            <person name="Heier L."/>
            <person name="Spannagl M."/>
            <person name="Pfeifer M."/>
            <person name="Jakobsen K.S."/>
            <person name="Wulff B.B."/>
            <person name="Steuernagel B."/>
            <person name="Mayer K.F."/>
            <person name="Olsen O.A."/>
        </authorList>
    </citation>
    <scope>NUCLEOTIDE SEQUENCE [LARGE SCALE GENOMIC DNA]</scope>
    <source>
        <strain evidence="2">cv. AL8/78</strain>
    </source>
</reference>
<protein>
    <submittedName>
        <fullName evidence="1">Uncharacterized protein</fullName>
    </submittedName>
</protein>
<proteinExistence type="predicted"/>
<evidence type="ECO:0000313" key="1">
    <source>
        <dbReference type="EnsemblPlants" id="AET3Gv20327400.4"/>
    </source>
</evidence>
<accession>A0A453EFU1</accession>
<organism evidence="1 2">
    <name type="scientific">Aegilops tauschii subsp. strangulata</name>
    <name type="common">Goatgrass</name>
    <dbReference type="NCBI Taxonomy" id="200361"/>
    <lineage>
        <taxon>Eukaryota</taxon>
        <taxon>Viridiplantae</taxon>
        <taxon>Streptophyta</taxon>
        <taxon>Embryophyta</taxon>
        <taxon>Tracheophyta</taxon>
        <taxon>Spermatophyta</taxon>
        <taxon>Magnoliopsida</taxon>
        <taxon>Liliopsida</taxon>
        <taxon>Poales</taxon>
        <taxon>Poaceae</taxon>
        <taxon>BOP clade</taxon>
        <taxon>Pooideae</taxon>
        <taxon>Triticodae</taxon>
        <taxon>Triticeae</taxon>
        <taxon>Triticinae</taxon>
        <taxon>Aegilops</taxon>
    </lineage>
</organism>
<name>A0A453EFU1_AEGTS</name>
<dbReference type="AlphaFoldDB" id="A0A453EFU1"/>
<dbReference type="Gramene" id="AET3Gv20327400.4">
    <property type="protein sequence ID" value="AET3Gv20327400.4"/>
    <property type="gene ID" value="AET3Gv20327400"/>
</dbReference>
<dbReference type="Proteomes" id="UP000015105">
    <property type="component" value="Chromosome 3D"/>
</dbReference>
<evidence type="ECO:0000313" key="2">
    <source>
        <dbReference type="Proteomes" id="UP000015105"/>
    </source>
</evidence>
<reference evidence="1" key="4">
    <citation type="submission" date="2019-03" db="UniProtKB">
        <authorList>
            <consortium name="EnsemblPlants"/>
        </authorList>
    </citation>
    <scope>IDENTIFICATION</scope>
</reference>
<reference evidence="1" key="3">
    <citation type="journal article" date="2017" name="Nature">
        <title>Genome sequence of the progenitor of the wheat D genome Aegilops tauschii.</title>
        <authorList>
            <person name="Luo M.C."/>
            <person name="Gu Y.Q."/>
            <person name="Puiu D."/>
            <person name="Wang H."/>
            <person name="Twardziok S.O."/>
            <person name="Deal K.R."/>
            <person name="Huo N."/>
            <person name="Zhu T."/>
            <person name="Wang L."/>
            <person name="Wang Y."/>
            <person name="McGuire P.E."/>
            <person name="Liu S."/>
            <person name="Long H."/>
            <person name="Ramasamy R.K."/>
            <person name="Rodriguez J.C."/>
            <person name="Van S.L."/>
            <person name="Yuan L."/>
            <person name="Wang Z."/>
            <person name="Xia Z."/>
            <person name="Xiao L."/>
            <person name="Anderson O.D."/>
            <person name="Ouyang S."/>
            <person name="Liang Y."/>
            <person name="Zimin A.V."/>
            <person name="Pertea G."/>
            <person name="Qi P."/>
            <person name="Bennetzen J.L."/>
            <person name="Dai X."/>
            <person name="Dawson M.W."/>
            <person name="Muller H.G."/>
            <person name="Kugler K."/>
            <person name="Rivarola-Duarte L."/>
            <person name="Spannagl M."/>
            <person name="Mayer K.F.X."/>
            <person name="Lu F.H."/>
            <person name="Bevan M.W."/>
            <person name="Leroy P."/>
            <person name="Li P."/>
            <person name="You F.M."/>
            <person name="Sun Q."/>
            <person name="Liu Z."/>
            <person name="Lyons E."/>
            <person name="Wicker T."/>
            <person name="Salzberg S.L."/>
            <person name="Devos K.M."/>
            <person name="Dvorak J."/>
        </authorList>
    </citation>
    <scope>NUCLEOTIDE SEQUENCE [LARGE SCALE GENOMIC DNA]</scope>
    <source>
        <strain evidence="1">cv. AL8/78</strain>
    </source>
</reference>
<reference evidence="1" key="5">
    <citation type="journal article" date="2021" name="G3 (Bethesda)">
        <title>Aegilops tauschii genome assembly Aet v5.0 features greater sequence contiguity and improved annotation.</title>
        <authorList>
            <person name="Wang L."/>
            <person name="Zhu T."/>
            <person name="Rodriguez J.C."/>
            <person name="Deal K.R."/>
            <person name="Dubcovsky J."/>
            <person name="McGuire P.E."/>
            <person name="Lux T."/>
            <person name="Spannagl M."/>
            <person name="Mayer K.F.X."/>
            <person name="Baldrich P."/>
            <person name="Meyers B.C."/>
            <person name="Huo N."/>
            <person name="Gu Y.Q."/>
            <person name="Zhou H."/>
            <person name="Devos K.M."/>
            <person name="Bennetzen J.L."/>
            <person name="Unver T."/>
            <person name="Budak H."/>
            <person name="Gulick P.J."/>
            <person name="Galiba G."/>
            <person name="Kalapos B."/>
            <person name="Nelson D.R."/>
            <person name="Li P."/>
            <person name="You F.M."/>
            <person name="Luo M.C."/>
            <person name="Dvorak J."/>
        </authorList>
    </citation>
    <scope>NUCLEOTIDE SEQUENCE [LARGE SCALE GENOMIC DNA]</scope>
    <source>
        <strain evidence="1">cv. AL8/78</strain>
    </source>
</reference>
<keyword evidence="2" id="KW-1185">Reference proteome</keyword>
<dbReference type="EnsemblPlants" id="AET3Gv20327400.4">
    <property type="protein sequence ID" value="AET3Gv20327400.4"/>
    <property type="gene ID" value="AET3Gv20327400"/>
</dbReference>
<sequence length="117" mass="12465">RATASRCRSPRLATARRCRRLGCTTAARRPGTTMGSYLGPTCKPEGGSIPRCSALLPLHFFYGGASHSLLCHSDPYVSDHQGGQCVMDSIGSAVSIFVKSNQKFIHLLATSVAVTLL</sequence>
<reference evidence="2" key="2">
    <citation type="journal article" date="2017" name="Nat. Plants">
        <title>The Aegilops tauschii genome reveals multiple impacts of transposons.</title>
        <authorList>
            <person name="Zhao G."/>
            <person name="Zou C."/>
            <person name="Li K."/>
            <person name="Wang K."/>
            <person name="Li T."/>
            <person name="Gao L."/>
            <person name="Zhang X."/>
            <person name="Wang H."/>
            <person name="Yang Z."/>
            <person name="Liu X."/>
            <person name="Jiang W."/>
            <person name="Mao L."/>
            <person name="Kong X."/>
            <person name="Jiao Y."/>
            <person name="Jia J."/>
        </authorList>
    </citation>
    <scope>NUCLEOTIDE SEQUENCE [LARGE SCALE GENOMIC DNA]</scope>
    <source>
        <strain evidence="2">cv. AL8/78</strain>
    </source>
</reference>